<keyword evidence="2" id="KW-0815">Transposition</keyword>
<name>A0A2Z4YQN5_RHILE</name>
<dbReference type="InterPro" id="IPR036397">
    <property type="entry name" value="RNaseH_sf"/>
</dbReference>
<dbReference type="GO" id="GO:0032196">
    <property type="term" value="P:transposition"/>
    <property type="evidence" value="ECO:0007669"/>
    <property type="project" value="UniProtKB-KW"/>
</dbReference>
<evidence type="ECO:0000313" key="7">
    <source>
        <dbReference type="Proteomes" id="UP000251166"/>
    </source>
</evidence>
<organism evidence="6 7">
    <name type="scientific">Rhizobium leguminosarum</name>
    <dbReference type="NCBI Taxonomy" id="384"/>
    <lineage>
        <taxon>Bacteria</taxon>
        <taxon>Pseudomonadati</taxon>
        <taxon>Pseudomonadota</taxon>
        <taxon>Alphaproteobacteria</taxon>
        <taxon>Hyphomicrobiales</taxon>
        <taxon>Rhizobiaceae</taxon>
        <taxon>Rhizobium/Agrobacterium group</taxon>
        <taxon>Rhizobium</taxon>
    </lineage>
</organism>
<dbReference type="NCBIfam" id="NF033587">
    <property type="entry name" value="transpos_IS6"/>
    <property type="match status" value="1"/>
</dbReference>
<evidence type="ECO:0000313" key="6">
    <source>
        <dbReference type="EMBL" id="AXA43684.1"/>
    </source>
</evidence>
<evidence type="ECO:0000256" key="1">
    <source>
        <dbReference type="ARBA" id="ARBA00002286"/>
    </source>
</evidence>
<dbReference type="InterPro" id="IPR032874">
    <property type="entry name" value="DDE_dom"/>
</dbReference>
<evidence type="ECO:0000256" key="3">
    <source>
        <dbReference type="ARBA" id="ARBA00023125"/>
    </source>
</evidence>
<feature type="domain" description="DDE" evidence="5">
    <location>
        <begin position="76"/>
        <end position="151"/>
    </location>
</feature>
<geneLocation type="plasmid" evidence="6 7">
    <name>unnamed2</name>
</geneLocation>
<dbReference type="InterPro" id="IPR052183">
    <property type="entry name" value="IS_Transposase"/>
</dbReference>
<evidence type="ECO:0000256" key="4">
    <source>
        <dbReference type="ARBA" id="ARBA00023172"/>
    </source>
</evidence>
<accession>A0A2Z4YQN5</accession>
<keyword evidence="6" id="KW-0614">Plasmid</keyword>
<keyword evidence="4" id="KW-0233">DNA recombination</keyword>
<evidence type="ECO:0000256" key="2">
    <source>
        <dbReference type="ARBA" id="ARBA00022578"/>
    </source>
</evidence>
<dbReference type="GO" id="GO:0006310">
    <property type="term" value="P:DNA recombination"/>
    <property type="evidence" value="ECO:0007669"/>
    <property type="project" value="UniProtKB-KW"/>
</dbReference>
<dbReference type="AlphaFoldDB" id="A0A2Z4YQN5"/>
<reference evidence="6 7" key="1">
    <citation type="submission" date="2018-07" db="EMBL/GenBank/DDBJ databases">
        <title>Rhizobium leguminosarum strain:ATCC 14479 Genome sequencing and assembly.</title>
        <authorList>
            <person name="Chakraborty R."/>
        </authorList>
    </citation>
    <scope>NUCLEOTIDE SEQUENCE [LARGE SCALE GENOMIC DNA]</scope>
    <source>
        <strain evidence="6 7">ATCC 14479</strain>
        <plasmid evidence="7">Plasmid unnamed2</plasmid>
    </source>
</reference>
<dbReference type="Pfam" id="PF13610">
    <property type="entry name" value="DDE_Tnp_IS240"/>
    <property type="match status" value="1"/>
</dbReference>
<proteinExistence type="predicted"/>
<dbReference type="PANTHER" id="PTHR35528">
    <property type="entry name" value="BLL1675 PROTEIN"/>
    <property type="match status" value="1"/>
</dbReference>
<dbReference type="Gene3D" id="3.30.420.10">
    <property type="entry name" value="Ribonuclease H-like superfamily/Ribonuclease H"/>
    <property type="match status" value="1"/>
</dbReference>
<comment type="function">
    <text evidence="1">Involved in the transposition of the insertion sequence.</text>
</comment>
<gene>
    <name evidence="6" type="ORF">DLJ82_7439</name>
</gene>
<sequence>MHSRDISFKRHRFPPRIVSHAVWLYLRFNLSLREVEEMLLERGIDVSYETVRRWIAKFGPQIARNLRRRQARPGDIWYLDEVVVKCAGEKSWLWRAVDQHGTVLEEILQKRRDKGAAKRVLVALMKRYGFAPKRIITDKLRSYGAAKAEVAPGLDHWWHKGLDLAPKFYPVLSSLQRFLVAVVGSVAAGCGAEPFRLRSTASRRGLMV</sequence>
<dbReference type="InterPro" id="IPR047930">
    <property type="entry name" value="Transpos_IS6"/>
</dbReference>
<dbReference type="PANTHER" id="PTHR35528:SF3">
    <property type="entry name" value="BLL1675 PROTEIN"/>
    <property type="match status" value="1"/>
</dbReference>
<dbReference type="GO" id="GO:0003677">
    <property type="term" value="F:DNA binding"/>
    <property type="evidence" value="ECO:0007669"/>
    <property type="project" value="UniProtKB-KW"/>
</dbReference>
<dbReference type="Proteomes" id="UP000251166">
    <property type="component" value="Plasmid unnamed2"/>
</dbReference>
<keyword evidence="3" id="KW-0238">DNA-binding</keyword>
<dbReference type="EMBL" id="CP030762">
    <property type="protein sequence ID" value="AXA43684.1"/>
    <property type="molecule type" value="Genomic_DNA"/>
</dbReference>
<protein>
    <submittedName>
        <fullName evidence="6">DDE domain family protein</fullName>
    </submittedName>
</protein>
<evidence type="ECO:0000259" key="5">
    <source>
        <dbReference type="Pfam" id="PF13610"/>
    </source>
</evidence>